<proteinExistence type="predicted"/>
<evidence type="ECO:0000313" key="1">
    <source>
        <dbReference type="EMBL" id="SVD81745.1"/>
    </source>
</evidence>
<accession>A0A382YFX9</accession>
<reference evidence="1" key="1">
    <citation type="submission" date="2018-05" db="EMBL/GenBank/DDBJ databases">
        <authorList>
            <person name="Lanie J.A."/>
            <person name="Ng W.-L."/>
            <person name="Kazmierczak K.M."/>
            <person name="Andrzejewski T.M."/>
            <person name="Davidsen T.M."/>
            <person name="Wayne K.J."/>
            <person name="Tettelin H."/>
            <person name="Glass J.I."/>
            <person name="Rusch D."/>
            <person name="Podicherti R."/>
            <person name="Tsui H.-C.T."/>
            <person name="Winkler M.E."/>
        </authorList>
    </citation>
    <scope>NUCLEOTIDE SEQUENCE</scope>
</reference>
<protein>
    <submittedName>
        <fullName evidence="1">Uncharacterized protein</fullName>
    </submittedName>
</protein>
<organism evidence="1">
    <name type="scientific">marine metagenome</name>
    <dbReference type="NCBI Taxonomy" id="408172"/>
    <lineage>
        <taxon>unclassified sequences</taxon>
        <taxon>metagenomes</taxon>
        <taxon>ecological metagenomes</taxon>
    </lineage>
</organism>
<sequence length="32" mass="3515">GMADHNAHTVREYVSVTELVEVANLCEAILTE</sequence>
<gene>
    <name evidence="1" type="ORF">METZ01_LOCUS434599</name>
</gene>
<feature type="non-terminal residue" evidence="1">
    <location>
        <position position="1"/>
    </location>
</feature>
<name>A0A382YFX9_9ZZZZ</name>
<dbReference type="AlphaFoldDB" id="A0A382YFX9"/>
<dbReference type="EMBL" id="UINC01175229">
    <property type="protein sequence ID" value="SVD81745.1"/>
    <property type="molecule type" value="Genomic_DNA"/>
</dbReference>